<comment type="caution">
    <text evidence="2">The sequence shown here is derived from an EMBL/GenBank/DDBJ whole genome shotgun (WGS) entry which is preliminary data.</text>
</comment>
<protein>
    <submittedName>
        <fullName evidence="2">Leucine-rich repeat protein</fullName>
    </submittedName>
</protein>
<dbReference type="PANTHER" id="PTHR45661">
    <property type="entry name" value="SURFACE ANTIGEN"/>
    <property type="match status" value="1"/>
</dbReference>
<gene>
    <name evidence="2" type="ORF">JIN84_15195</name>
</gene>
<dbReference type="Proteomes" id="UP000600139">
    <property type="component" value="Unassembled WGS sequence"/>
</dbReference>
<name>A0A934R840_9BACT</name>
<reference evidence="2" key="1">
    <citation type="submission" date="2021-01" db="EMBL/GenBank/DDBJ databases">
        <title>Modified the classification status of verrucomicrobia.</title>
        <authorList>
            <person name="Feng X."/>
        </authorList>
    </citation>
    <scope>NUCLEOTIDE SEQUENCE</scope>
    <source>
        <strain evidence="2">JCM 18052</strain>
    </source>
</reference>
<dbReference type="Gene3D" id="2.60.40.10">
    <property type="entry name" value="Immunoglobulins"/>
    <property type="match status" value="1"/>
</dbReference>
<dbReference type="Gene3D" id="3.80.10.10">
    <property type="entry name" value="Ribonuclease Inhibitor"/>
    <property type="match status" value="2"/>
</dbReference>
<feature type="signal peptide" evidence="1">
    <location>
        <begin position="1"/>
        <end position="23"/>
    </location>
</feature>
<evidence type="ECO:0000313" key="2">
    <source>
        <dbReference type="EMBL" id="MBK1816970.1"/>
    </source>
</evidence>
<dbReference type="EMBL" id="JAENIK010000011">
    <property type="protein sequence ID" value="MBK1816970.1"/>
    <property type="molecule type" value="Genomic_DNA"/>
</dbReference>
<keyword evidence="3" id="KW-1185">Reference proteome</keyword>
<dbReference type="InterPro" id="IPR053139">
    <property type="entry name" value="Surface_bspA-like"/>
</dbReference>
<evidence type="ECO:0000313" key="3">
    <source>
        <dbReference type="Proteomes" id="UP000600139"/>
    </source>
</evidence>
<sequence>MNLPSLSLAITCVLLFASGLLPAGTLGPITYINDGTSVAISRFSDDIEGPVVIPETIEGKPVTTIGAYAFMGCWNLTEVTLPSGITRIEEFAFLRCEQIASLAIPAGVRWIGNGAFMGLDQLTSVTIPSGITLIGNYTFEDCTNLENVMIPQGVTRIGTYAFGGCTSLASVKIPASVTRIDDHAFTDCMDFEEVTFLGDAPSMGKGVFDYGTTVYSSPNKKGFTFPKWQGYDSEFIPTPVIAVVSEDKRVLKNGKGKQQFGSAKVGKKGGEKVYAIANVGNLGLTGLTFILSGANKGDFKILTSRRITKLQGGEYVGLLVRFIPKGKGLRKATLQIRSNDPKNPSFLVNLSGQGK</sequence>
<proteinExistence type="predicted"/>
<feature type="chain" id="PRO_5037964125" evidence="1">
    <location>
        <begin position="24"/>
        <end position="355"/>
    </location>
</feature>
<organism evidence="2 3">
    <name type="scientific">Luteolibacter yonseiensis</name>
    <dbReference type="NCBI Taxonomy" id="1144680"/>
    <lineage>
        <taxon>Bacteria</taxon>
        <taxon>Pseudomonadati</taxon>
        <taxon>Verrucomicrobiota</taxon>
        <taxon>Verrucomicrobiia</taxon>
        <taxon>Verrucomicrobiales</taxon>
        <taxon>Verrucomicrobiaceae</taxon>
        <taxon>Luteolibacter</taxon>
    </lineage>
</organism>
<dbReference type="InterPro" id="IPR013783">
    <property type="entry name" value="Ig-like_fold"/>
</dbReference>
<dbReference type="Pfam" id="PF13306">
    <property type="entry name" value="LRR_5"/>
    <property type="match status" value="1"/>
</dbReference>
<dbReference type="SUPFAM" id="SSF52058">
    <property type="entry name" value="L domain-like"/>
    <property type="match status" value="1"/>
</dbReference>
<dbReference type="InterPro" id="IPR026906">
    <property type="entry name" value="LRR_5"/>
</dbReference>
<accession>A0A934R840</accession>
<evidence type="ECO:0000256" key="1">
    <source>
        <dbReference type="SAM" id="SignalP"/>
    </source>
</evidence>
<dbReference type="RefSeq" id="WP_200351893.1">
    <property type="nucleotide sequence ID" value="NZ_BAABHZ010000006.1"/>
</dbReference>
<dbReference type="PANTHER" id="PTHR45661:SF3">
    <property type="entry name" value="IG-LIKE DOMAIN-CONTAINING PROTEIN"/>
    <property type="match status" value="1"/>
</dbReference>
<dbReference type="InterPro" id="IPR032675">
    <property type="entry name" value="LRR_dom_sf"/>
</dbReference>
<keyword evidence="1" id="KW-0732">Signal</keyword>
<dbReference type="AlphaFoldDB" id="A0A934R840"/>